<dbReference type="InterPro" id="IPR046521">
    <property type="entry name" value="DUF6698"/>
</dbReference>
<evidence type="ECO:0000313" key="1">
    <source>
        <dbReference type="EMBL" id="KAG2120938.1"/>
    </source>
</evidence>
<dbReference type="EMBL" id="JABBWM010000001">
    <property type="protein sequence ID" value="KAG2120938.1"/>
    <property type="molecule type" value="Genomic_DNA"/>
</dbReference>
<gene>
    <name evidence="1" type="ORF">F5147DRAFT_766815</name>
</gene>
<dbReference type="RefSeq" id="XP_041300314.1">
    <property type="nucleotide sequence ID" value="XM_041440811.1"/>
</dbReference>
<dbReference type="Proteomes" id="UP000823399">
    <property type="component" value="Unassembled WGS sequence"/>
</dbReference>
<reference evidence="1" key="1">
    <citation type="journal article" date="2020" name="New Phytol.">
        <title>Comparative genomics reveals dynamic genome evolution in host specialist ectomycorrhizal fungi.</title>
        <authorList>
            <person name="Lofgren L.A."/>
            <person name="Nguyen N.H."/>
            <person name="Vilgalys R."/>
            <person name="Ruytinx J."/>
            <person name="Liao H.L."/>
            <person name="Branco S."/>
            <person name="Kuo A."/>
            <person name="LaButti K."/>
            <person name="Lipzen A."/>
            <person name="Andreopoulos W."/>
            <person name="Pangilinan J."/>
            <person name="Riley R."/>
            <person name="Hundley H."/>
            <person name="Na H."/>
            <person name="Barry K."/>
            <person name="Grigoriev I.V."/>
            <person name="Stajich J.E."/>
            <person name="Kennedy P.G."/>
        </authorList>
    </citation>
    <scope>NUCLEOTIDE SEQUENCE</scope>
    <source>
        <strain evidence="1">FC423</strain>
    </source>
</reference>
<sequence>MENDRRYDNDNNEDATLNQDRLQTGYGVLTRTMLWFLKGSSDMDHDDYMSQTGADGARGDDTAKLKTLISDWVNCELKPNPLIDSNDKNCREFICDACRRLLCPAELDWNNPVVRTGIRDLSEGHVVMVQHSDRHWACILPIS</sequence>
<protein>
    <submittedName>
        <fullName evidence="1">Uncharacterized protein</fullName>
    </submittedName>
</protein>
<organism evidence="1 2">
    <name type="scientific">Suillus discolor</name>
    <dbReference type="NCBI Taxonomy" id="1912936"/>
    <lineage>
        <taxon>Eukaryota</taxon>
        <taxon>Fungi</taxon>
        <taxon>Dikarya</taxon>
        <taxon>Basidiomycota</taxon>
        <taxon>Agaricomycotina</taxon>
        <taxon>Agaricomycetes</taxon>
        <taxon>Agaricomycetidae</taxon>
        <taxon>Boletales</taxon>
        <taxon>Suillineae</taxon>
        <taxon>Suillaceae</taxon>
        <taxon>Suillus</taxon>
    </lineage>
</organism>
<accession>A0A9P7FK71</accession>
<evidence type="ECO:0000313" key="2">
    <source>
        <dbReference type="Proteomes" id="UP000823399"/>
    </source>
</evidence>
<keyword evidence="2" id="KW-1185">Reference proteome</keyword>
<dbReference type="Pfam" id="PF20414">
    <property type="entry name" value="DUF6698"/>
    <property type="match status" value="1"/>
</dbReference>
<dbReference type="OrthoDB" id="2692780at2759"/>
<comment type="caution">
    <text evidence="1">The sequence shown here is derived from an EMBL/GenBank/DDBJ whole genome shotgun (WGS) entry which is preliminary data.</text>
</comment>
<name>A0A9P7FK71_9AGAM</name>
<dbReference type="GeneID" id="64703070"/>
<proteinExistence type="predicted"/>
<dbReference type="AlphaFoldDB" id="A0A9P7FK71"/>